<dbReference type="NCBIfam" id="NF033441">
    <property type="entry name" value="BREX_BrxC"/>
    <property type="match status" value="1"/>
</dbReference>
<evidence type="ECO:0000259" key="1">
    <source>
        <dbReference type="Pfam" id="PF25791"/>
    </source>
</evidence>
<sequence>MQLNEIFAKDVQRPIEGVIKADDVAHLGTEVEEYVLTNEAAKGLELLLEAYTNYTNANGVWISGFFGSGKSHLLKMLAHLLGDVEGQEFDRAQVSESFRSKATGAFLPALLTKAERMPAKSLLFNIDQKATLITKDQTDALLKVFVKVFDESRGYYGNQGHVARFERDLDARGQYDAFKEAFERIAGIPWSQGREQSALEGANIDAAFAEVNGEATTGIIKQYQASYAVSIEDFADEVKAWLDKQPDGYRLNFYVDEVGQFIGSNTHLMLNLQTIAESLNTKCGGRAWVMVTSQEDMDKVVGDRTRQQGNDFSKIQARFKTRVKLTSADVEEVIRKRLLEKNGTGETALQAIYAVESANFKTLFDFVDGAKTYRNYTDEAHFVGTYPFVSYQFPLFQAAIEGISDHNVFEGRNSSVGERSMLGVVQQVAKDIGDVEVGTLATFDHMFAGIRASLKSAAQRSIDVAERNLDNQLAIRLLKALFLVKYVDSFQATPRNLTVLVYDRFGLDLPALAEDVKEALAELERQTYIQRNGNAYEYLTNEEQVIEEEIKNVDIDASEVSAQLFKILSGDVIKTNRIRYAKNGQDFSFGFKLDDQVHGPQKELSVHFITPEYPYEPEQIRMHSAGKDELRVILDPDERLLSDLRLLLKTDKYTKRKRTTSLSAIEEQILQSKATLNREREKEIVQRIRSAVGKASLVINAADVPASSQDAVGRVTEGFQELISRTYTQLKLLGGVTYSEQQVADAANPDSGLFDADALLKISQPAEEVLSTILRKDAQGEQVTMKTIVDTFQAKPYGWDLGSIEVIVASLIGASKITVTVDGNVLKRSEVANALRNTQKHGHEILAPQKSFDERKVASFRKFCTDFFDEGNAPKDPLELARHGADKLTGKLDELKATISGSKYAFVEQLSGPISLLEEVVGKPDDWYLSSFNLGDDLLEAKENLIDPIQSFLNGAQRSIYDEAATLLSTHSSNLSYLPQGSDEPIKTALADPNAFRGNKMAQLKQATDHLRSQIDGIVATNRATVTAAIEGRKTELLGGTYYAKATPEAQQRVTQRIDQTLSRVAHESQVALLLQIGSNFEASDYPSLLDLLAASPAQPDPEPAPKKQTVSVKTIAVPGASGVLESDEDVDRYIAALRSALIQTLNDGKRITL</sequence>
<reference evidence="4 5" key="1">
    <citation type="submission" date="2019-06" db="EMBL/GenBank/DDBJ databases">
        <title>Aeromicrobium sp. nov., isolated from a maize field.</title>
        <authorList>
            <person name="Lin S.-Y."/>
            <person name="Tsai C.-F."/>
            <person name="Young C.-C."/>
        </authorList>
    </citation>
    <scope>NUCLEOTIDE SEQUENCE [LARGE SCALE GENOMIC DNA]</scope>
    <source>
        <strain evidence="4 5">CC-CFT486</strain>
    </source>
</reference>
<feature type="domain" description="Probable ATP-binding protein BrxC alpha-helical" evidence="2">
    <location>
        <begin position="857"/>
        <end position="974"/>
    </location>
</feature>
<dbReference type="RefSeq" id="WP_147685627.1">
    <property type="nucleotide sequence ID" value="NZ_VDUX01000003.1"/>
</dbReference>
<dbReference type="OrthoDB" id="3201900at2"/>
<dbReference type="Pfam" id="PF25796">
    <property type="entry name" value="BREX_BrxC_4th"/>
    <property type="match status" value="1"/>
</dbReference>
<feature type="domain" description="Probable ATP-binding protein BrxC 4th six-stranded beta-sheet" evidence="3">
    <location>
        <begin position="553"/>
        <end position="722"/>
    </location>
</feature>
<dbReference type="EMBL" id="VDUX01000003">
    <property type="protein sequence ID" value="TXL61391.1"/>
    <property type="molecule type" value="Genomic_DNA"/>
</dbReference>
<dbReference type="InterPro" id="IPR047679">
    <property type="entry name" value="BREX_BrxC"/>
</dbReference>
<keyword evidence="5" id="KW-1185">Reference proteome</keyword>
<dbReference type="InterPro" id="IPR058037">
    <property type="entry name" value="BREX_BrxC_helical"/>
</dbReference>
<dbReference type="Proteomes" id="UP000321571">
    <property type="component" value="Unassembled WGS sequence"/>
</dbReference>
<proteinExistence type="predicted"/>
<comment type="caution">
    <text evidence="4">The sequence shown here is derived from an EMBL/GenBank/DDBJ whole genome shotgun (WGS) entry which is preliminary data.</text>
</comment>
<dbReference type="AlphaFoldDB" id="A0A5C8NKN5"/>
<organism evidence="4 5">
    <name type="scientific">Aeromicrobium terrae</name>
    <dbReference type="NCBI Taxonomy" id="2498846"/>
    <lineage>
        <taxon>Bacteria</taxon>
        <taxon>Bacillati</taxon>
        <taxon>Actinomycetota</taxon>
        <taxon>Actinomycetes</taxon>
        <taxon>Propionibacteriales</taxon>
        <taxon>Nocardioidaceae</taxon>
        <taxon>Aeromicrobium</taxon>
    </lineage>
</organism>
<dbReference type="InterPro" id="IPR027417">
    <property type="entry name" value="P-loop_NTPase"/>
</dbReference>
<dbReference type="InterPro" id="IPR058038">
    <property type="entry name" value="BREX_BrxC_wHTH"/>
</dbReference>
<evidence type="ECO:0000259" key="2">
    <source>
        <dbReference type="Pfam" id="PF25792"/>
    </source>
</evidence>
<dbReference type="Pfam" id="PF25792">
    <property type="entry name" value="BREX_BrxC_helical"/>
    <property type="match status" value="1"/>
</dbReference>
<evidence type="ECO:0000313" key="5">
    <source>
        <dbReference type="Proteomes" id="UP000321571"/>
    </source>
</evidence>
<accession>A0A5C8NKN5</accession>
<protein>
    <submittedName>
        <fullName evidence="4">BREX system P-loop protein BrxC</fullName>
    </submittedName>
</protein>
<evidence type="ECO:0000259" key="3">
    <source>
        <dbReference type="Pfam" id="PF25796"/>
    </source>
</evidence>
<name>A0A5C8NKN5_9ACTN</name>
<gene>
    <name evidence="4" type="primary">brxC</name>
    <name evidence="4" type="ORF">FHP06_08150</name>
</gene>
<dbReference type="InterPro" id="IPR058036">
    <property type="entry name" value="BREX_BrxC_4th"/>
</dbReference>
<dbReference type="SUPFAM" id="SSF52540">
    <property type="entry name" value="P-loop containing nucleoside triphosphate hydrolases"/>
    <property type="match status" value="1"/>
</dbReference>
<dbReference type="Pfam" id="PF25791">
    <property type="entry name" value="WHD_BREX_BrxC"/>
    <property type="match status" value="1"/>
</dbReference>
<evidence type="ECO:0000313" key="4">
    <source>
        <dbReference type="EMBL" id="TXL61391.1"/>
    </source>
</evidence>
<feature type="domain" description="Probable ATP-binding protein BrxC winged helix-turn-helix" evidence="1">
    <location>
        <begin position="766"/>
        <end position="836"/>
    </location>
</feature>